<sequence length="324" mass="34897">MSLICLILWGQLAFQPEGSFRPSELAHTYSIVAVDPETGQMGGAVQSHWFSVGSSVLWAEPGVGVVATQSLTRIDYGPLGLAKMAAGTSPAEALKGLVAADPGEALRQVAMVRHDGSVAAHTGKNCIAQVCDQQAAGVSVQANLMLKSTVCAAMLKAYHATKGSLADRLTAALAAAQAEGGDLRGQQSAAMVIVDLKKPERAWEGRVLDLRVEDHPDPVAELKRLVAVHQAYQRMNESDHALEKGETERALALLKEAVAALPGRLEPRFWQAFNLIKLGKQEEGLAIWRDIMVQDANWKVLPERLMNSGLMDHDPELLKKIATF</sequence>
<dbReference type="EMBL" id="JAFREP010000018">
    <property type="protein sequence ID" value="MBO1320548.1"/>
    <property type="molecule type" value="Genomic_DNA"/>
</dbReference>
<dbReference type="AlphaFoldDB" id="A0A8J7U5K5"/>
<comment type="caution">
    <text evidence="1">The sequence shown here is derived from an EMBL/GenBank/DDBJ whole genome shotgun (WGS) entry which is preliminary data.</text>
</comment>
<name>A0A8J7U5K5_9BACT</name>
<proteinExistence type="predicted"/>
<protein>
    <submittedName>
        <fullName evidence="1">DUF1028 domain-containing protein</fullName>
    </submittedName>
</protein>
<dbReference type="SUPFAM" id="SSF56235">
    <property type="entry name" value="N-terminal nucleophile aminohydrolases (Ntn hydrolases)"/>
    <property type="match status" value="1"/>
</dbReference>
<dbReference type="InterPro" id="IPR010430">
    <property type="entry name" value="DUF1028"/>
</dbReference>
<dbReference type="PANTHER" id="PTHR39328:SF1">
    <property type="entry name" value="BLL2871 PROTEIN"/>
    <property type="match status" value="1"/>
</dbReference>
<dbReference type="Pfam" id="PF06267">
    <property type="entry name" value="DUF1028"/>
    <property type="match status" value="1"/>
</dbReference>
<organism evidence="1 2">
    <name type="scientific">Acanthopleuribacter pedis</name>
    <dbReference type="NCBI Taxonomy" id="442870"/>
    <lineage>
        <taxon>Bacteria</taxon>
        <taxon>Pseudomonadati</taxon>
        <taxon>Acidobacteriota</taxon>
        <taxon>Holophagae</taxon>
        <taxon>Acanthopleuribacterales</taxon>
        <taxon>Acanthopleuribacteraceae</taxon>
        <taxon>Acanthopleuribacter</taxon>
    </lineage>
</organism>
<evidence type="ECO:0000313" key="2">
    <source>
        <dbReference type="Proteomes" id="UP000664417"/>
    </source>
</evidence>
<dbReference type="RefSeq" id="WP_207860503.1">
    <property type="nucleotide sequence ID" value="NZ_JAFREP010000018.1"/>
</dbReference>
<reference evidence="1" key="1">
    <citation type="submission" date="2021-03" db="EMBL/GenBank/DDBJ databases">
        <authorList>
            <person name="Wang G."/>
        </authorList>
    </citation>
    <scope>NUCLEOTIDE SEQUENCE</scope>
    <source>
        <strain evidence="1">KCTC 12899</strain>
    </source>
</reference>
<gene>
    <name evidence="1" type="ORF">J3U88_18875</name>
</gene>
<dbReference type="Gene3D" id="3.60.20.10">
    <property type="entry name" value="Glutamine Phosphoribosylpyrophosphate, subunit 1, domain 1"/>
    <property type="match status" value="1"/>
</dbReference>
<dbReference type="InterPro" id="IPR029055">
    <property type="entry name" value="Ntn_hydrolases_N"/>
</dbReference>
<dbReference type="PANTHER" id="PTHR39328">
    <property type="entry name" value="BLL2871 PROTEIN"/>
    <property type="match status" value="1"/>
</dbReference>
<dbReference type="Proteomes" id="UP000664417">
    <property type="component" value="Unassembled WGS sequence"/>
</dbReference>
<evidence type="ECO:0000313" key="1">
    <source>
        <dbReference type="EMBL" id="MBO1320548.1"/>
    </source>
</evidence>
<keyword evidence="2" id="KW-1185">Reference proteome</keyword>
<accession>A0A8J7U5K5</accession>